<keyword evidence="7" id="KW-0479">Metal-binding</keyword>
<name>A0A6L2NEJ4_TANCI</name>
<evidence type="ECO:0000256" key="6">
    <source>
        <dbReference type="ARBA" id="ARBA00022722"/>
    </source>
</evidence>
<keyword evidence="2" id="KW-1188">Viral release from host cell</keyword>
<feature type="region of interest" description="Disordered" evidence="19">
    <location>
        <begin position="1170"/>
        <end position="1195"/>
    </location>
</feature>
<dbReference type="GO" id="GO:0003964">
    <property type="term" value="F:RNA-directed DNA polymerase activity"/>
    <property type="evidence" value="ECO:0007669"/>
    <property type="project" value="UniProtKB-KW"/>
</dbReference>
<keyword evidence="3" id="KW-0645">Protease</keyword>
<keyword evidence="13" id="KW-0460">Magnesium</keyword>
<keyword evidence="6" id="KW-0540">Nuclease</keyword>
<dbReference type="Pfam" id="PF17917">
    <property type="entry name" value="RT_RNaseH"/>
    <property type="match status" value="1"/>
</dbReference>
<dbReference type="InterPro" id="IPR043502">
    <property type="entry name" value="DNA/RNA_pol_sf"/>
</dbReference>
<feature type="compositionally biased region" description="Basic and acidic residues" evidence="19">
    <location>
        <begin position="1721"/>
        <end position="1737"/>
    </location>
</feature>
<organism evidence="21">
    <name type="scientific">Tanacetum cinerariifolium</name>
    <name type="common">Dalmatian daisy</name>
    <name type="synonym">Chrysanthemum cinerariifolium</name>
    <dbReference type="NCBI Taxonomy" id="118510"/>
    <lineage>
        <taxon>Eukaryota</taxon>
        <taxon>Viridiplantae</taxon>
        <taxon>Streptophyta</taxon>
        <taxon>Embryophyta</taxon>
        <taxon>Tracheophyta</taxon>
        <taxon>Spermatophyta</taxon>
        <taxon>Magnoliopsida</taxon>
        <taxon>eudicotyledons</taxon>
        <taxon>Gunneridae</taxon>
        <taxon>Pentapetalae</taxon>
        <taxon>asterids</taxon>
        <taxon>campanulids</taxon>
        <taxon>Asterales</taxon>
        <taxon>Asteraceae</taxon>
        <taxon>Asteroideae</taxon>
        <taxon>Anthemideae</taxon>
        <taxon>Anthemidinae</taxon>
        <taxon>Tanacetum</taxon>
    </lineage>
</organism>
<evidence type="ECO:0000256" key="10">
    <source>
        <dbReference type="ARBA" id="ARBA00022759"/>
    </source>
</evidence>
<evidence type="ECO:0000256" key="8">
    <source>
        <dbReference type="ARBA" id="ARBA00022741"/>
    </source>
</evidence>
<evidence type="ECO:0000256" key="17">
    <source>
        <dbReference type="ARBA" id="ARBA00023113"/>
    </source>
</evidence>
<evidence type="ECO:0000256" key="14">
    <source>
        <dbReference type="ARBA" id="ARBA00022908"/>
    </source>
</evidence>
<evidence type="ECO:0000256" key="13">
    <source>
        <dbReference type="ARBA" id="ARBA00022842"/>
    </source>
</evidence>
<dbReference type="PANTHER" id="PTHR42648:SF11">
    <property type="entry name" value="TRANSPOSON TY4-P GAG-POL POLYPROTEIN"/>
    <property type="match status" value="1"/>
</dbReference>
<dbReference type="PROSITE" id="PS50994">
    <property type="entry name" value="INTEGRASE"/>
    <property type="match status" value="1"/>
</dbReference>
<dbReference type="InterPro" id="IPR012337">
    <property type="entry name" value="RNaseH-like_sf"/>
</dbReference>
<keyword evidence="18" id="KW-0233">DNA recombination</keyword>
<sequence>MPSESPLIIELDKMRSCFQKSSELIQKNCKRASIFYTSPEEIQLNDFCQDQVKPIFNELQFYFEFFRTLFFRDIKEIKDVFESTESKFCELKKKNNFLKDQLLEASLKHQVEISVLLEHECVDNSLHAKIGQIKRKSIELPEGLKARIKILDKDVQKCEKQSVDFELKLQHEKEKFKWDSTLQNNNTKSLDYSWISKMEKLKHENASLDFKVQSLIKERYNVKFKYQKLFDSITKKRSQTQKEIDELIAHFSEKTYAYGAIRAENQNLLFIISELKIRLKCQKRSINRDSHDKNSVLANSKNLAKQVAVYVRENKQTDNTFANVISNKENVIDVDVANASKAKNLLCVSMLAVVYAFEKFRSYLIMNKSIVHTDHSALKYLFAKKDATARLLRWVLLLQEFDFKVLHTKGAENLAADHLSSLENPYENVLDPKEINETFPLETLSMVTFYGDSSSLWFADFANYHAGNFIVKGMTSQQKNKFFKDVKHYFWDDPFLFKIYADQVIRRCVHGKKALDILEACHNEPTRGHHGANLTAQKIFDFDFFWPTIYKDAHEFVKNCDSCQRQGKNSQRDEMPQNSIQDCPDCEVSRALSFCLSFTRASHPQLQFGNPKFDFEGWSIPITFQFSVGLQTPDDLSRSQLGFIEKIGSREIEILVFLSAYFIALRGDTQHLSMGDFANSKNSAKKVTIYVRKNKQTDNTSVNIISNKENVIDVDVANASKAKNLLCVSCMQNVLILCHDKCLANHRLNMHLNARRTLSTKSRTPKSSNTTYVVLKTRFSEKLAQSKTLDATSVVSKPKINVGSASKAKNKAVQIVLWIVDSDCSKHMTSDRSLLRNFIEKFMGTVFFRNNNFAAITGYGDYIQGNITICHVYYVEGLGHNLFSIGQFCDATSTKSWLWHRRRSHLNFSTINDLTRLGLGYGLLKFKYENDHLCSACEKGKSKKDSYRPKLVSSDNFKLELLHMDLCGPMRVASINGKKYILMIVDDYSRYTWVYFLHSKDETPEIIKKFIPQAQLNYKAKFCKICTDNGTEFKNATIKAHYEKLGIMQQFSTARTPQQNRAEAVATACFTQNQSIIHTRYNKTPYELLSSQKPRVDYFHVFDSLCYPTNNHDDLGKMKPKADIEVFIEPMNTLSKEDLDNLFCPMFEEYFGKKSSDTPINFVAQPTQLHEDSPSTSSITIDEHGVPPIETTSDEQTSSIFLIEADELHQEYSVNFDGNSQFVIYNRSSYEAIESSSTALEPLNVHNFHQVQPSTHSWTKDHSLDQVIGDLSKPVMTRQRLHTDSKEDGSKYRLKFMLDRKELSLTLDNFSFHLPQATNNNHDSFVLPPSFSEMIPLYKNHLGFTMELKTTSSFKTTGLLQPWQTLCKIFSKCLTTAAMGRNSLFSFSFNIFDFLSKIHEDHHWEIQRQTWNEDSRLDDLRRDEANGALSDECRAPVPTVDIEDELILQDTLQVSLAEHKSRQEQEARENMALVEEHLAYVEIEKMVEGQENPRNAKHNIPGTRLEPRSDKESLDVKFTDVVIPVNVYDKEKEEDEITDEVYGLKRREKGKNVEESRITPFPTPIRSPRIHTDLVSSDTEKLQELTVRNQVPVYVAEGLILEMQKNKEEMEKMIAKAILQERGNIQAQISSQIQQAITNDIPSQVDASVRSYLSGHILHVHPAQPQTTSVPEQQYQLYLSMKDDPQLQQQDIAIWLALQVKFKRLQVSQTTCRTLSICPRDQYDPHDDAHLEGENSAKRKKTSEYEAYVSAESSSGQDNVWEQDDDEIPTKQVSQDIIEEVSLNIDEAKLKKIADEMLRQREIIARRANECIVSITKPDFKNLNKNDIEDMYLLIMNGMKVNLTAPTISFLEIKKHEMFSIIYEPVHGIIYKNSKKEKRVMRHSEIHKFCHATLNRVLEGLKSYNNDVKYGYIQRDLTKDKVEYLNFFKEEIEDRLKYRMQMRRWESFTLAMKKYEYKQSKSDHTLFLRYRGDRVTCLIIDVDDMIITGNDESEIKKAKRRIMCGIRNEGLRKSKKLFMKTKAKLSNRDRYQRMVGRLIYLSYTRPDIAYAIGVVSQFMHQPQIFIDVDWAGDKGNKRLTSGYFALVGGNLVTWKSKKQKFVSLSSAEAEFRGIAKRLAEALWIRKLVSDIGFPPKESIRTMSDNKAAIQISENPVQHDRSNI</sequence>
<dbReference type="GO" id="GO:0004190">
    <property type="term" value="F:aspartic-type endopeptidase activity"/>
    <property type="evidence" value="ECO:0007669"/>
    <property type="project" value="UniProtKB-KW"/>
</dbReference>
<dbReference type="Pfam" id="PF00665">
    <property type="entry name" value="rve"/>
    <property type="match status" value="1"/>
</dbReference>
<evidence type="ECO:0000256" key="16">
    <source>
        <dbReference type="ARBA" id="ARBA00022932"/>
    </source>
</evidence>
<proteinExistence type="predicted"/>
<keyword evidence="8" id="KW-0547">Nucleotide-binding</keyword>
<comment type="caution">
    <text evidence="21">The sequence shown here is derived from an EMBL/GenBank/DDBJ whole genome shotgun (WGS) entry which is preliminary data.</text>
</comment>
<keyword evidence="5" id="KW-0548">Nucleotidyltransferase</keyword>
<evidence type="ECO:0000256" key="1">
    <source>
        <dbReference type="ARBA" id="ARBA00002180"/>
    </source>
</evidence>
<evidence type="ECO:0000256" key="11">
    <source>
        <dbReference type="ARBA" id="ARBA00022801"/>
    </source>
</evidence>
<dbReference type="GO" id="GO:0006310">
    <property type="term" value="P:DNA recombination"/>
    <property type="evidence" value="ECO:0007669"/>
    <property type="project" value="UniProtKB-KW"/>
</dbReference>
<dbReference type="Pfam" id="PF17921">
    <property type="entry name" value="Integrase_H2C2"/>
    <property type="match status" value="1"/>
</dbReference>
<feature type="region of interest" description="Disordered" evidence="19">
    <location>
        <begin position="1489"/>
        <end position="1508"/>
    </location>
</feature>
<dbReference type="CDD" id="cd09274">
    <property type="entry name" value="RNase_HI_RT_Ty3"/>
    <property type="match status" value="1"/>
</dbReference>
<dbReference type="InterPro" id="IPR036397">
    <property type="entry name" value="RNaseH_sf"/>
</dbReference>
<keyword evidence="4" id="KW-0808">Transferase</keyword>
<keyword evidence="17" id="KW-0917">Virion maturation</keyword>
<evidence type="ECO:0000256" key="12">
    <source>
        <dbReference type="ARBA" id="ARBA00022840"/>
    </source>
</evidence>
<dbReference type="Gene3D" id="1.10.340.70">
    <property type="match status" value="1"/>
</dbReference>
<evidence type="ECO:0000256" key="4">
    <source>
        <dbReference type="ARBA" id="ARBA00022679"/>
    </source>
</evidence>
<keyword evidence="10" id="KW-0255">Endonuclease</keyword>
<keyword evidence="14" id="KW-0229">DNA integration</keyword>
<feature type="compositionally biased region" description="Polar residues" evidence="19">
    <location>
        <begin position="1170"/>
        <end position="1180"/>
    </location>
</feature>
<dbReference type="Gene3D" id="3.30.420.10">
    <property type="entry name" value="Ribonuclease H-like superfamily/Ribonuclease H"/>
    <property type="match status" value="1"/>
</dbReference>
<dbReference type="InterPro" id="IPR041588">
    <property type="entry name" value="Integrase_H2C2"/>
</dbReference>
<dbReference type="GO" id="GO:0005524">
    <property type="term" value="F:ATP binding"/>
    <property type="evidence" value="ECO:0007669"/>
    <property type="project" value="UniProtKB-KW"/>
</dbReference>
<accession>A0A6L2NEJ4</accession>
<dbReference type="InterPro" id="IPR001584">
    <property type="entry name" value="Integrase_cat-core"/>
</dbReference>
<evidence type="ECO:0000313" key="21">
    <source>
        <dbReference type="EMBL" id="GEU84430.1"/>
    </source>
</evidence>
<evidence type="ECO:0000256" key="19">
    <source>
        <dbReference type="SAM" id="MobiDB-lite"/>
    </source>
</evidence>
<feature type="region of interest" description="Disordered" evidence="19">
    <location>
        <begin position="1721"/>
        <end position="1742"/>
    </location>
</feature>
<dbReference type="PANTHER" id="PTHR42648">
    <property type="entry name" value="TRANSPOSASE, PUTATIVE-RELATED"/>
    <property type="match status" value="1"/>
</dbReference>
<keyword evidence="9" id="KW-0064">Aspartyl protease</keyword>
<dbReference type="GO" id="GO:0015074">
    <property type="term" value="P:DNA integration"/>
    <property type="evidence" value="ECO:0007669"/>
    <property type="project" value="UniProtKB-KW"/>
</dbReference>
<dbReference type="GO" id="GO:0003887">
    <property type="term" value="F:DNA-directed DNA polymerase activity"/>
    <property type="evidence" value="ECO:0007669"/>
    <property type="project" value="UniProtKB-KW"/>
</dbReference>
<evidence type="ECO:0000256" key="5">
    <source>
        <dbReference type="ARBA" id="ARBA00022695"/>
    </source>
</evidence>
<dbReference type="GO" id="GO:0003676">
    <property type="term" value="F:nucleic acid binding"/>
    <property type="evidence" value="ECO:0007669"/>
    <property type="project" value="InterPro"/>
</dbReference>
<dbReference type="SUPFAM" id="SSF56672">
    <property type="entry name" value="DNA/RNA polymerases"/>
    <property type="match status" value="2"/>
</dbReference>
<evidence type="ECO:0000256" key="9">
    <source>
        <dbReference type="ARBA" id="ARBA00022750"/>
    </source>
</evidence>
<dbReference type="GO" id="GO:0004519">
    <property type="term" value="F:endonuclease activity"/>
    <property type="evidence" value="ECO:0007669"/>
    <property type="project" value="UniProtKB-KW"/>
</dbReference>
<evidence type="ECO:0000256" key="7">
    <source>
        <dbReference type="ARBA" id="ARBA00022723"/>
    </source>
</evidence>
<evidence type="ECO:0000259" key="20">
    <source>
        <dbReference type="PROSITE" id="PS50994"/>
    </source>
</evidence>
<evidence type="ECO:0000256" key="18">
    <source>
        <dbReference type="ARBA" id="ARBA00023172"/>
    </source>
</evidence>
<gene>
    <name evidence="21" type="ORF">Tci_056408</name>
</gene>
<dbReference type="GO" id="GO:0006508">
    <property type="term" value="P:proteolysis"/>
    <property type="evidence" value="ECO:0007669"/>
    <property type="project" value="UniProtKB-KW"/>
</dbReference>
<keyword evidence="15 21" id="KW-0695">RNA-directed DNA polymerase</keyword>
<protein>
    <submittedName>
        <fullName evidence="21">Reverse transcriptase domain-containing protein</fullName>
    </submittedName>
</protein>
<keyword evidence="11" id="KW-0378">Hydrolase</keyword>
<evidence type="ECO:0000256" key="15">
    <source>
        <dbReference type="ARBA" id="ARBA00022918"/>
    </source>
</evidence>
<comment type="function">
    <text evidence="1">The aspartyl protease (PR) mediates the proteolytic cleavages of the Gag and Gag-Pol polyproteins after assembly of the VLP.</text>
</comment>
<feature type="domain" description="Integrase catalytic" evidence="20">
    <location>
        <begin position="945"/>
        <end position="1060"/>
    </location>
</feature>
<dbReference type="GO" id="GO:0046872">
    <property type="term" value="F:metal ion binding"/>
    <property type="evidence" value="ECO:0007669"/>
    <property type="project" value="UniProtKB-KW"/>
</dbReference>
<dbReference type="InterPro" id="IPR041373">
    <property type="entry name" value="RT_RNaseH"/>
</dbReference>
<dbReference type="SUPFAM" id="SSF53098">
    <property type="entry name" value="Ribonuclease H-like"/>
    <property type="match status" value="1"/>
</dbReference>
<reference evidence="21" key="1">
    <citation type="journal article" date="2019" name="Sci. Rep.">
        <title>Draft genome of Tanacetum cinerariifolium, the natural source of mosquito coil.</title>
        <authorList>
            <person name="Yamashiro T."/>
            <person name="Shiraishi A."/>
            <person name="Satake H."/>
            <person name="Nakayama K."/>
        </authorList>
    </citation>
    <scope>NUCLEOTIDE SEQUENCE</scope>
</reference>
<dbReference type="InterPro" id="IPR039537">
    <property type="entry name" value="Retrotran_Ty1/copia-like"/>
</dbReference>
<dbReference type="Pfam" id="PF22936">
    <property type="entry name" value="Pol_BBD"/>
    <property type="match status" value="1"/>
</dbReference>
<keyword evidence="16" id="KW-0239">DNA-directed DNA polymerase</keyword>
<evidence type="ECO:0000256" key="2">
    <source>
        <dbReference type="ARBA" id="ARBA00022612"/>
    </source>
</evidence>
<dbReference type="EMBL" id="BKCJ010008892">
    <property type="protein sequence ID" value="GEU84430.1"/>
    <property type="molecule type" value="Genomic_DNA"/>
</dbReference>
<dbReference type="CDD" id="cd09272">
    <property type="entry name" value="RNase_HI_RT_Ty1"/>
    <property type="match status" value="1"/>
</dbReference>
<dbReference type="InterPro" id="IPR054722">
    <property type="entry name" value="PolX-like_BBD"/>
</dbReference>
<evidence type="ECO:0000256" key="3">
    <source>
        <dbReference type="ARBA" id="ARBA00022670"/>
    </source>
</evidence>
<keyword evidence="12" id="KW-0067">ATP-binding</keyword>